<protein>
    <submittedName>
        <fullName evidence="2">10271_t:CDS:1</fullName>
    </submittedName>
</protein>
<name>A0A9N9ASS5_9GLOM</name>
<dbReference type="Proteomes" id="UP000789831">
    <property type="component" value="Unassembled WGS sequence"/>
</dbReference>
<evidence type="ECO:0000313" key="2">
    <source>
        <dbReference type="EMBL" id="CAG8541309.1"/>
    </source>
</evidence>
<keyword evidence="1" id="KW-0175">Coiled coil</keyword>
<keyword evidence="3" id="KW-1185">Reference proteome</keyword>
<organism evidence="2 3">
    <name type="scientific">Ambispora gerdemannii</name>
    <dbReference type="NCBI Taxonomy" id="144530"/>
    <lineage>
        <taxon>Eukaryota</taxon>
        <taxon>Fungi</taxon>
        <taxon>Fungi incertae sedis</taxon>
        <taxon>Mucoromycota</taxon>
        <taxon>Glomeromycotina</taxon>
        <taxon>Glomeromycetes</taxon>
        <taxon>Archaeosporales</taxon>
        <taxon>Ambisporaceae</taxon>
        <taxon>Ambispora</taxon>
    </lineage>
</organism>
<comment type="caution">
    <text evidence="2">The sequence shown here is derived from an EMBL/GenBank/DDBJ whole genome shotgun (WGS) entry which is preliminary data.</text>
</comment>
<sequence length="332" mass="38828">MFQQFKRISSSLSFKDFVVNNGLNEEELKNISRQGIQAFKTEWENIRNKSAEILTPANLTPRLGALTPIISSSPILPSLDLTVTSELAKKYEEDWNSIRAEDERNFKNAAANQLMMQTLKKCEDHYETCELLKSEASQLHKLKEDIDDLTIFAVQLKGRLTELDQMIIDFAKGNQVQDFEEWKQSEYISLNQYMDSRNAEFEKKKELYHQQHIEFLENFQLQKAQAYQADFEAQMENYRRQMENQRLTAAFPGEYNSDDRDALEEFLGTLSDTENEKVEPSTVLNEKNLNVTNIQNDTEKNFISQEQRQDLLYNNFNYNGLIRQSKKPKEPT</sequence>
<dbReference type="AlphaFoldDB" id="A0A9N9ASS5"/>
<evidence type="ECO:0000313" key="3">
    <source>
        <dbReference type="Proteomes" id="UP000789831"/>
    </source>
</evidence>
<accession>A0A9N9ASS5</accession>
<dbReference type="OrthoDB" id="2445127at2759"/>
<proteinExistence type="predicted"/>
<reference evidence="2" key="1">
    <citation type="submission" date="2021-06" db="EMBL/GenBank/DDBJ databases">
        <authorList>
            <person name="Kallberg Y."/>
            <person name="Tangrot J."/>
            <person name="Rosling A."/>
        </authorList>
    </citation>
    <scope>NUCLEOTIDE SEQUENCE</scope>
    <source>
        <strain evidence="2">MT106</strain>
    </source>
</reference>
<evidence type="ECO:0000256" key="1">
    <source>
        <dbReference type="SAM" id="Coils"/>
    </source>
</evidence>
<gene>
    <name evidence="2" type="ORF">AGERDE_LOCUS6199</name>
</gene>
<feature type="coiled-coil region" evidence="1">
    <location>
        <begin position="221"/>
        <end position="248"/>
    </location>
</feature>
<dbReference type="EMBL" id="CAJVPL010000934">
    <property type="protein sequence ID" value="CAG8541309.1"/>
    <property type="molecule type" value="Genomic_DNA"/>
</dbReference>